<feature type="transmembrane region" description="Helical" evidence="2">
    <location>
        <begin position="239"/>
        <end position="260"/>
    </location>
</feature>
<dbReference type="AlphaFoldDB" id="A0A6P8YKS5"/>
<sequence length="340" mass="37131">MRRRKAIRPGELVRKYWFLFGILGCILLAELAPSLGASGGPLAPEVTVKYGAIAVIFFLSGMSLNIVDMKRAVVQFKLHAFIQLFTFLFVPLCVRLITFALKLFGINEWVLKGLITVSVMPPPVSTAVILTKAVGGNEAGAVFNSALGSFLGIIVTPLCLLLFLGSSTVVPFRSTIVQLGVTVVIPLLVGQAVRAIGMLHHTDLPTSEIGQVALLLIIYTTFCDAFLEHDAGMDPVDILVTVMLVVIIQLLLMYLAWNISGLTKMFSTPDRAAITFCCSHKSLTLGIPILRILFAGYSHFSSISLPLLVYHPAQIIIGSLLVSEMREWIRTHQKRSFLPP</sequence>
<feature type="transmembrane region" description="Helical" evidence="2">
    <location>
        <begin position="209"/>
        <end position="227"/>
    </location>
</feature>
<gene>
    <name evidence="4" type="primary">LOC117641401</name>
</gene>
<dbReference type="OrthoDB" id="188035at2759"/>
<dbReference type="Pfam" id="PF13593">
    <property type="entry name" value="SBF_like"/>
    <property type="match status" value="1"/>
</dbReference>
<feature type="transmembrane region" description="Helical" evidence="2">
    <location>
        <begin position="142"/>
        <end position="164"/>
    </location>
</feature>
<dbReference type="KEGG" id="tpal:117641401"/>
<dbReference type="InterPro" id="IPR016833">
    <property type="entry name" value="Put_Na-Bile_cotransptr"/>
</dbReference>
<keyword evidence="2" id="KW-1133">Transmembrane helix</keyword>
<feature type="transmembrane region" description="Helical" evidence="2">
    <location>
        <begin position="272"/>
        <end position="297"/>
    </location>
</feature>
<organism evidence="4">
    <name type="scientific">Thrips palmi</name>
    <name type="common">Melon thrips</name>
    <dbReference type="NCBI Taxonomy" id="161013"/>
    <lineage>
        <taxon>Eukaryota</taxon>
        <taxon>Metazoa</taxon>
        <taxon>Ecdysozoa</taxon>
        <taxon>Arthropoda</taxon>
        <taxon>Hexapoda</taxon>
        <taxon>Insecta</taxon>
        <taxon>Pterygota</taxon>
        <taxon>Neoptera</taxon>
        <taxon>Paraneoptera</taxon>
        <taxon>Thysanoptera</taxon>
        <taxon>Terebrantia</taxon>
        <taxon>Thripoidea</taxon>
        <taxon>Thripidae</taxon>
        <taxon>Thrips</taxon>
    </lineage>
</organism>
<keyword evidence="2" id="KW-0472">Membrane</keyword>
<dbReference type="RefSeq" id="XP_034234577.1">
    <property type="nucleotide sequence ID" value="XM_034378686.1"/>
</dbReference>
<dbReference type="InParanoid" id="A0A6P8YKS5"/>
<evidence type="ECO:0000313" key="4">
    <source>
        <dbReference type="RefSeq" id="XP_034234577.1"/>
    </source>
</evidence>
<dbReference type="GO" id="GO:0005886">
    <property type="term" value="C:plasma membrane"/>
    <property type="evidence" value="ECO:0007669"/>
    <property type="project" value="TreeGrafter"/>
</dbReference>
<accession>A0A6P8YKS5</accession>
<keyword evidence="2" id="KW-0812">Transmembrane</keyword>
<feature type="transmembrane region" description="Helical" evidence="2">
    <location>
        <begin position="46"/>
        <end position="66"/>
    </location>
</feature>
<reference evidence="4" key="1">
    <citation type="submission" date="2025-08" db="UniProtKB">
        <authorList>
            <consortium name="RefSeq"/>
        </authorList>
    </citation>
    <scope>IDENTIFICATION</scope>
    <source>
        <tissue evidence="4">Total insect</tissue>
    </source>
</reference>
<feature type="transmembrane region" description="Helical" evidence="2">
    <location>
        <begin position="78"/>
        <end position="97"/>
    </location>
</feature>
<keyword evidence="3" id="KW-1185">Reference proteome</keyword>
<dbReference type="GeneID" id="117641401"/>
<protein>
    <submittedName>
        <fullName evidence="4">Sodium/bile acid cotransporter 7-like isoform X1</fullName>
    </submittedName>
</protein>
<evidence type="ECO:0000256" key="2">
    <source>
        <dbReference type="SAM" id="Phobius"/>
    </source>
</evidence>
<comment type="similarity">
    <text evidence="1">Belongs to the bile acid:sodium symporter (BASS) (TC 2.A.28) family.</text>
</comment>
<dbReference type="PANTHER" id="PTHR18640">
    <property type="entry name" value="SOLUTE CARRIER FAMILY 10 MEMBER 7"/>
    <property type="match status" value="1"/>
</dbReference>
<dbReference type="Proteomes" id="UP000515158">
    <property type="component" value="Unplaced"/>
</dbReference>
<dbReference type="PANTHER" id="PTHR18640:SF5">
    <property type="entry name" value="SODIUM_BILE ACID COTRANSPORTER 7"/>
    <property type="match status" value="1"/>
</dbReference>
<feature type="transmembrane region" description="Helical" evidence="2">
    <location>
        <begin position="303"/>
        <end position="322"/>
    </location>
</feature>
<dbReference type="PIRSF" id="PIRSF026166">
    <property type="entry name" value="UCP026166"/>
    <property type="match status" value="1"/>
</dbReference>
<feature type="transmembrane region" description="Helical" evidence="2">
    <location>
        <begin position="109"/>
        <end position="130"/>
    </location>
</feature>
<feature type="transmembrane region" description="Helical" evidence="2">
    <location>
        <begin position="176"/>
        <end position="197"/>
    </location>
</feature>
<name>A0A6P8YKS5_THRPL</name>
<evidence type="ECO:0000256" key="1">
    <source>
        <dbReference type="ARBA" id="ARBA00006528"/>
    </source>
</evidence>
<dbReference type="Gene3D" id="1.20.1530.20">
    <property type="match status" value="1"/>
</dbReference>
<dbReference type="InterPro" id="IPR038770">
    <property type="entry name" value="Na+/solute_symporter_sf"/>
</dbReference>
<proteinExistence type="inferred from homology"/>
<evidence type="ECO:0000313" key="3">
    <source>
        <dbReference type="Proteomes" id="UP000515158"/>
    </source>
</evidence>